<evidence type="ECO:0000313" key="1">
    <source>
        <dbReference type="EMBL" id="KAG2372757.1"/>
    </source>
</evidence>
<reference evidence="1 2" key="1">
    <citation type="journal article" date="2018" name="BMC Genomics">
        <title>The genome of Naegleria lovaniensis, the basis for a comparative approach to unravel pathogenicity factors of the human pathogenic amoeba N. fowleri.</title>
        <authorList>
            <person name="Liechti N."/>
            <person name="Schurch N."/>
            <person name="Bruggmann R."/>
            <person name="Wittwer M."/>
        </authorList>
    </citation>
    <scope>NUCLEOTIDE SEQUENCE [LARGE SCALE GENOMIC DNA]</scope>
    <source>
        <strain evidence="1 2">ATCC 30569</strain>
    </source>
</reference>
<evidence type="ECO:0000313" key="2">
    <source>
        <dbReference type="Proteomes" id="UP000816034"/>
    </source>
</evidence>
<dbReference type="GeneID" id="68105662"/>
<comment type="caution">
    <text evidence="1">The sequence shown here is derived from an EMBL/GenBank/DDBJ whole genome shotgun (WGS) entry which is preliminary data.</text>
</comment>
<accession>A0AA88KHE0</accession>
<dbReference type="InterPro" id="IPR032675">
    <property type="entry name" value="LRR_dom_sf"/>
</dbReference>
<dbReference type="RefSeq" id="XP_044541932.1">
    <property type="nucleotide sequence ID" value="XM_044689061.1"/>
</dbReference>
<dbReference type="AlphaFoldDB" id="A0AA88KHE0"/>
<sequence length="590" mass="65790">MLQDKSCLATPTVFEANSSSEPTLSMLEEAKIQLIRMAMKNLNTKQEVNDIRTYSLSEEEEGNSFMNNENITKKKKPSSNLMMKDNMLETQPARLDHVLGDDMLYHILTFLDQSFLIHTFMRVSKYWYEKVLLIPMSLSLHCRINEILSKLQTIANNRYTLNFRELSFIGTLKDESADIIRVISRSNKFNNIKSLYLKNFIFGKEEISEIASGYCKSLTTLHINSWFNTKNIDASFATIIANSDNMKELRTLRLLTDFGDDIIRELCNSDKIKNLKHLDLNGSKVSSNGIIMLSNGVSMSNLTVLKLIDIMFGEEGLSAFVNSTVLHNLQNLNLLLCSIGTTGARLLSNSPHLTQITTLALESNSIADEGVLALCESACMRNVTDLDLSDNDVTEKAVSYLTSNTSSMKCLTRLNLDWNSIEVQGAKLIATSQTMQYLKNISMCGCGIGDEGIHAICTSDYMKNLTSLNLDENNISTTGIAYLVSSTFRSCLQHLSLECNSIGVEGARLLTTSSLKLKSLILTSCDIESNGILLIANCPTFQLTELSICCNGITDEGMYAICNSPYLRKLTKLSVYDRVITMTSCFLVQI</sequence>
<dbReference type="Proteomes" id="UP000816034">
    <property type="component" value="Unassembled WGS sequence"/>
</dbReference>
<dbReference type="GO" id="GO:0005634">
    <property type="term" value="C:nucleus"/>
    <property type="evidence" value="ECO:0007669"/>
    <property type="project" value="TreeGrafter"/>
</dbReference>
<dbReference type="InterPro" id="IPR006553">
    <property type="entry name" value="Leu-rich_rpt_Cys-con_subtyp"/>
</dbReference>
<protein>
    <recommendedName>
        <fullName evidence="3">F-box domain-containing protein</fullName>
    </recommendedName>
</protein>
<dbReference type="SMART" id="SM00368">
    <property type="entry name" value="LRR_RI"/>
    <property type="match status" value="5"/>
</dbReference>
<dbReference type="InterPro" id="IPR027038">
    <property type="entry name" value="RanGap"/>
</dbReference>
<dbReference type="GO" id="GO:0048471">
    <property type="term" value="C:perinuclear region of cytoplasm"/>
    <property type="evidence" value="ECO:0007669"/>
    <property type="project" value="TreeGrafter"/>
</dbReference>
<dbReference type="GO" id="GO:0006913">
    <property type="term" value="P:nucleocytoplasmic transport"/>
    <property type="evidence" value="ECO:0007669"/>
    <property type="project" value="TreeGrafter"/>
</dbReference>
<keyword evidence="2" id="KW-1185">Reference proteome</keyword>
<dbReference type="GO" id="GO:0005096">
    <property type="term" value="F:GTPase activator activity"/>
    <property type="evidence" value="ECO:0007669"/>
    <property type="project" value="InterPro"/>
</dbReference>
<dbReference type="PANTHER" id="PTHR24113:SF15">
    <property type="entry name" value="NACHT DOMAIN-CONTAINING PROTEIN"/>
    <property type="match status" value="1"/>
</dbReference>
<dbReference type="SMART" id="SM00367">
    <property type="entry name" value="LRR_CC"/>
    <property type="match status" value="8"/>
</dbReference>
<name>A0AA88KHE0_NAELO</name>
<dbReference type="Pfam" id="PF13516">
    <property type="entry name" value="LRR_6"/>
    <property type="match status" value="8"/>
</dbReference>
<dbReference type="GO" id="GO:0005829">
    <property type="term" value="C:cytosol"/>
    <property type="evidence" value="ECO:0007669"/>
    <property type="project" value="TreeGrafter"/>
</dbReference>
<evidence type="ECO:0008006" key="3">
    <source>
        <dbReference type="Google" id="ProtNLM"/>
    </source>
</evidence>
<dbReference type="PANTHER" id="PTHR24113">
    <property type="entry name" value="RAN GTPASE-ACTIVATING PROTEIN 1"/>
    <property type="match status" value="1"/>
</dbReference>
<gene>
    <name evidence="1" type="ORF">C9374_013209</name>
</gene>
<dbReference type="Gene3D" id="3.80.10.10">
    <property type="entry name" value="Ribonuclease Inhibitor"/>
    <property type="match status" value="5"/>
</dbReference>
<dbReference type="EMBL" id="PYSW02000068">
    <property type="protein sequence ID" value="KAG2372757.1"/>
    <property type="molecule type" value="Genomic_DNA"/>
</dbReference>
<dbReference type="InterPro" id="IPR001611">
    <property type="entry name" value="Leu-rich_rpt"/>
</dbReference>
<proteinExistence type="predicted"/>
<dbReference type="SUPFAM" id="SSF52047">
    <property type="entry name" value="RNI-like"/>
    <property type="match status" value="2"/>
</dbReference>
<organism evidence="1 2">
    <name type="scientific">Naegleria lovaniensis</name>
    <name type="common">Amoeba</name>
    <dbReference type="NCBI Taxonomy" id="51637"/>
    <lineage>
        <taxon>Eukaryota</taxon>
        <taxon>Discoba</taxon>
        <taxon>Heterolobosea</taxon>
        <taxon>Tetramitia</taxon>
        <taxon>Eutetramitia</taxon>
        <taxon>Vahlkampfiidae</taxon>
        <taxon>Naegleria</taxon>
    </lineage>
</organism>
<dbReference type="GO" id="GO:0031267">
    <property type="term" value="F:small GTPase binding"/>
    <property type="evidence" value="ECO:0007669"/>
    <property type="project" value="TreeGrafter"/>
</dbReference>